<dbReference type="GO" id="GO:0007165">
    <property type="term" value="P:signal transduction"/>
    <property type="evidence" value="ECO:0007669"/>
    <property type="project" value="InterPro"/>
</dbReference>
<dbReference type="InterPro" id="IPR044974">
    <property type="entry name" value="Disease_R_plants"/>
</dbReference>
<dbReference type="SMART" id="SM00369">
    <property type="entry name" value="LRR_TYP"/>
    <property type="match status" value="4"/>
</dbReference>
<keyword evidence="5" id="KW-1185">Reference proteome</keyword>
<dbReference type="Proteomes" id="UP000235220">
    <property type="component" value="Chromosome 9"/>
</dbReference>
<protein>
    <submittedName>
        <fullName evidence="6">Disease resistance protein RUN1-like isoform X2</fullName>
    </submittedName>
</protein>
<dbReference type="InterPro" id="IPR058192">
    <property type="entry name" value="WHD_ROQ1-like"/>
</dbReference>
<evidence type="ECO:0000313" key="6">
    <source>
        <dbReference type="RefSeq" id="XP_018848232.2"/>
    </source>
</evidence>
<accession>A0A2I4GWG3</accession>
<evidence type="ECO:0000313" key="5">
    <source>
        <dbReference type="Proteomes" id="UP000235220"/>
    </source>
</evidence>
<dbReference type="SUPFAM" id="SSF52058">
    <property type="entry name" value="L domain-like"/>
    <property type="match status" value="1"/>
</dbReference>
<name>A0A2I4GWG3_JUGRE</name>
<dbReference type="GO" id="GO:0051707">
    <property type="term" value="P:response to other organism"/>
    <property type="evidence" value="ECO:0007669"/>
    <property type="project" value="UniProtKB-ARBA"/>
</dbReference>
<dbReference type="SMART" id="SM00255">
    <property type="entry name" value="TIR"/>
    <property type="match status" value="1"/>
</dbReference>
<evidence type="ECO:0000256" key="4">
    <source>
        <dbReference type="ARBA" id="ARBA00023027"/>
    </source>
</evidence>
<dbReference type="Gene3D" id="3.40.50.300">
    <property type="entry name" value="P-loop containing nucleotide triphosphate hydrolases"/>
    <property type="match status" value="1"/>
</dbReference>
<dbReference type="InterPro" id="IPR000157">
    <property type="entry name" value="TIR_dom"/>
</dbReference>
<dbReference type="PANTHER" id="PTHR11017">
    <property type="entry name" value="LEUCINE-RICH REPEAT-CONTAINING PROTEIN"/>
    <property type="match status" value="1"/>
</dbReference>
<dbReference type="PRINTS" id="PR00364">
    <property type="entry name" value="DISEASERSIST"/>
</dbReference>
<evidence type="ECO:0000256" key="3">
    <source>
        <dbReference type="ARBA" id="ARBA00022821"/>
    </source>
</evidence>
<dbReference type="SUPFAM" id="SSF52047">
    <property type="entry name" value="RNI-like"/>
    <property type="match status" value="1"/>
</dbReference>
<reference evidence="6" key="1">
    <citation type="submission" date="2025-08" db="UniProtKB">
        <authorList>
            <consortium name="RefSeq"/>
        </authorList>
    </citation>
    <scope>IDENTIFICATION</scope>
    <source>
        <tissue evidence="6">Leaves</tissue>
    </source>
</reference>
<dbReference type="GO" id="GO:0006952">
    <property type="term" value="P:defense response"/>
    <property type="evidence" value="ECO:0007669"/>
    <property type="project" value="UniProtKB-KW"/>
</dbReference>
<organism evidence="5 6">
    <name type="scientific">Juglans regia</name>
    <name type="common">English walnut</name>
    <dbReference type="NCBI Taxonomy" id="51240"/>
    <lineage>
        <taxon>Eukaryota</taxon>
        <taxon>Viridiplantae</taxon>
        <taxon>Streptophyta</taxon>
        <taxon>Embryophyta</taxon>
        <taxon>Tracheophyta</taxon>
        <taxon>Spermatophyta</taxon>
        <taxon>Magnoliopsida</taxon>
        <taxon>eudicotyledons</taxon>
        <taxon>Gunneridae</taxon>
        <taxon>Pentapetalae</taxon>
        <taxon>rosids</taxon>
        <taxon>fabids</taxon>
        <taxon>Fagales</taxon>
        <taxon>Juglandaceae</taxon>
        <taxon>Juglans</taxon>
    </lineage>
</organism>
<keyword evidence="3" id="KW-0611">Plant defense</keyword>
<proteinExistence type="predicted"/>
<sequence length="1193" mass="135941">MIRIVYTCSSMVFSLPSSASSSSSSSSSTSRWSHHVFLSFRGIDTRNTFTAHLYDALCRRGINTYIDEKDLERGESISPKLLKVIEESMISIIVLSPNYASSTWCLEELTKILECKETKKQIVLPVFYHVDPSEIRNQKGRFGEALTRHQERFKENTKVQRWKTTLQEVANLAGEHLENGNESEFIHKIIQWVDSKIVTFTFLNIAEYPVGLESSVKELKTLLGIGRNDITLMIGIYGIGGIGKTTIAKAVYNSIAYQFEARCFLENVREISSREDGLVKLQDKLHSELFGDSRSFNVGSVGGINVIKHSLCSKRILLILDDVNELLHLKELAGDHNWFGPGSRIIITTRDQHLLTYHKVDSMYEVSGLDDNQAIQLFSWHAFKRDNPLESYVELTKCIIGYAKGLPLALIVLGSYLHDRSIQEWKSALEKYERNINKQIYEILKISYDGLDDNEKDIFLDIACFFKGKHVKYVLEILDHCGFSSTIGITRLKEKCLINIGRSYQNVEMHDLLQEMGKEIVRQESPKKVGKRSRLWFHEDVRYVLEENMGTNKIEGILLDFPGGHDMICLHSEAFMKMKKLRLFINHNAQFFAGPTHLSNELRVLDWSKYPSSFLPSNFHGNKLTIFGMPYSLIKELGDLKPKNLTDMDLSHCKFLTKIPDLSSSPNLKQLNLQCCENLVEVHHSIGFLDKLSVLLVNGCCKLRIFPKRFKLRSLYLLEVYDCSSLEDFPEIECEMEFLYGICLEGTGIKELPVSIENLTELKQLDLDDTGIKELPSSIGNLTKLEVLSLNDTCIKELPSSIGNLSELEKLYLNGTVIKELPSSFGNLAKLEALYLNGSSIEELPSSFGNLTQLRYLYARGCKNLVHLPSTIDRLQNLRFFQLDGGSQPINIGKIEEDGKQSPPSVVSTGEYEIASSAELTPTNSSLFNDGSSSSTNGALLVLSLQFCCLSESNFFTDANYFPNLVELDLTGSDIVIFPQSDRFAVLRHLCLNNCKQLEKILQLPLSIEKVEARGCTSLESFAQLSEILFKNNGRDFNFLKIDLYGCHKLLVNMRITSWEERHPKEQNWAYPFKARSMGIIFPGKRIPSWFRFGINLEMEKTAVCVRIHDGWHWNMLFIQYIIFDWTDSDHLWMAFCPLTYRKASRFRFECDSELVVFRSVGVHLVKKHEENARDHAGLLHEDDGAHFEASNE</sequence>
<gene>
    <name evidence="6" type="primary">LOC109011464</name>
</gene>
<dbReference type="InterPro" id="IPR042197">
    <property type="entry name" value="Apaf_helical"/>
</dbReference>
<dbReference type="SUPFAM" id="SSF52200">
    <property type="entry name" value="Toll/Interleukin receptor TIR domain"/>
    <property type="match status" value="1"/>
</dbReference>
<keyword evidence="1" id="KW-0433">Leucine-rich repeat</keyword>
<dbReference type="PROSITE" id="PS50104">
    <property type="entry name" value="TIR"/>
    <property type="match status" value="1"/>
</dbReference>
<dbReference type="RefSeq" id="XP_018848232.2">
    <property type="nucleotide sequence ID" value="XM_018992687.2"/>
</dbReference>
<dbReference type="Pfam" id="PF23282">
    <property type="entry name" value="WHD_ROQ1"/>
    <property type="match status" value="1"/>
</dbReference>
<dbReference type="FunFam" id="3.40.50.10140:FF:000007">
    <property type="entry name" value="Disease resistance protein (TIR-NBS-LRR class)"/>
    <property type="match status" value="1"/>
</dbReference>
<dbReference type="Gramene" id="Jr09_00790_p1">
    <property type="protein sequence ID" value="cds.Jr09_00790_p1"/>
    <property type="gene ID" value="Jr09_00790"/>
</dbReference>
<dbReference type="Pfam" id="PF23286">
    <property type="entry name" value="LRR_13"/>
    <property type="match status" value="1"/>
</dbReference>
<dbReference type="GO" id="GO:0043531">
    <property type="term" value="F:ADP binding"/>
    <property type="evidence" value="ECO:0007669"/>
    <property type="project" value="InterPro"/>
</dbReference>
<dbReference type="AlphaFoldDB" id="A0A2I4GWG3"/>
<dbReference type="Pfam" id="PF00931">
    <property type="entry name" value="NB-ARC"/>
    <property type="match status" value="1"/>
</dbReference>
<evidence type="ECO:0000256" key="1">
    <source>
        <dbReference type="ARBA" id="ARBA00022614"/>
    </source>
</evidence>
<dbReference type="SUPFAM" id="SSF52540">
    <property type="entry name" value="P-loop containing nucleoside triphosphate hydrolases"/>
    <property type="match status" value="1"/>
</dbReference>
<dbReference type="InterPro" id="IPR055414">
    <property type="entry name" value="LRR_R13L4/SHOC2-like"/>
</dbReference>
<dbReference type="InterPro" id="IPR035897">
    <property type="entry name" value="Toll_tir_struct_dom_sf"/>
</dbReference>
<evidence type="ECO:0000256" key="2">
    <source>
        <dbReference type="ARBA" id="ARBA00022737"/>
    </source>
</evidence>
<keyword evidence="2" id="KW-0677">Repeat</keyword>
<keyword evidence="4" id="KW-0520">NAD</keyword>
<dbReference type="PANTHER" id="PTHR11017:SF570">
    <property type="entry name" value="DISEASE RESISTANCE PROTEIN (TIR-NBS CLASS)-RELATED"/>
    <property type="match status" value="1"/>
</dbReference>
<dbReference type="Pfam" id="PF01582">
    <property type="entry name" value="TIR"/>
    <property type="match status" value="1"/>
</dbReference>
<dbReference type="Gene3D" id="3.40.50.10140">
    <property type="entry name" value="Toll/interleukin-1 receptor homology (TIR) domain"/>
    <property type="match status" value="1"/>
</dbReference>
<dbReference type="Pfam" id="PF23598">
    <property type="entry name" value="LRR_14"/>
    <property type="match status" value="1"/>
</dbReference>
<dbReference type="InterPro" id="IPR058546">
    <property type="entry name" value="RPS4B/Roq1-like_LRR"/>
</dbReference>
<dbReference type="InterPro" id="IPR032675">
    <property type="entry name" value="LRR_dom_sf"/>
</dbReference>
<dbReference type="Gene3D" id="1.10.8.430">
    <property type="entry name" value="Helical domain of apoptotic protease-activating factors"/>
    <property type="match status" value="1"/>
</dbReference>
<dbReference type="InterPro" id="IPR027417">
    <property type="entry name" value="P-loop_NTPase"/>
</dbReference>
<dbReference type="InterPro" id="IPR002182">
    <property type="entry name" value="NB-ARC"/>
</dbReference>
<dbReference type="GeneID" id="109011464"/>
<dbReference type="InterPro" id="IPR003591">
    <property type="entry name" value="Leu-rich_rpt_typical-subtyp"/>
</dbReference>
<dbReference type="Gene3D" id="3.80.10.10">
    <property type="entry name" value="Ribonuclease Inhibitor"/>
    <property type="match status" value="3"/>
</dbReference>